<dbReference type="STRING" id="453582.SAMN05421580_108182"/>
<gene>
    <name evidence="3" type="ORF">SAMN05421580_108182</name>
</gene>
<protein>
    <submittedName>
        <fullName evidence="3">Uncharacterized protein</fullName>
    </submittedName>
</protein>
<feature type="chain" id="PRO_5013269829" evidence="2">
    <location>
        <begin position="19"/>
        <end position="142"/>
    </location>
</feature>
<dbReference type="EMBL" id="FTOG01000008">
    <property type="protein sequence ID" value="SIT02524.1"/>
    <property type="molecule type" value="Genomic_DNA"/>
</dbReference>
<evidence type="ECO:0000313" key="3">
    <source>
        <dbReference type="EMBL" id="SIT02524.1"/>
    </source>
</evidence>
<feature type="signal peptide" evidence="2">
    <location>
        <begin position="1"/>
        <end position="18"/>
    </location>
</feature>
<organism evidence="3 4">
    <name type="scientific">Rhodobacter aestuarii</name>
    <dbReference type="NCBI Taxonomy" id="453582"/>
    <lineage>
        <taxon>Bacteria</taxon>
        <taxon>Pseudomonadati</taxon>
        <taxon>Pseudomonadota</taxon>
        <taxon>Alphaproteobacteria</taxon>
        <taxon>Rhodobacterales</taxon>
        <taxon>Rhodobacter group</taxon>
        <taxon>Rhodobacter</taxon>
    </lineage>
</organism>
<keyword evidence="4" id="KW-1185">Reference proteome</keyword>
<evidence type="ECO:0000313" key="4">
    <source>
        <dbReference type="Proteomes" id="UP000186221"/>
    </source>
</evidence>
<accession>A0A1N7NW19</accession>
<sequence>MRPGLILALCLAPVSAQAETLDTPVYAPMQPFVVRPLPADDGDAPPKPDRPECIAVDLAMRAAHAKAGQPLPGENPLRSTEAERQAAHPRVAELTPAAQDYVATLQQLQQGHEIGFRREAFALFVLHMTCIQPYAQPSADLP</sequence>
<feature type="region of interest" description="Disordered" evidence="1">
    <location>
        <begin position="65"/>
        <end position="89"/>
    </location>
</feature>
<dbReference type="RefSeq" id="WP_076485464.1">
    <property type="nucleotide sequence ID" value="NZ_FTOG01000008.1"/>
</dbReference>
<evidence type="ECO:0000256" key="1">
    <source>
        <dbReference type="SAM" id="MobiDB-lite"/>
    </source>
</evidence>
<reference evidence="4" key="1">
    <citation type="submission" date="2017-01" db="EMBL/GenBank/DDBJ databases">
        <authorList>
            <person name="Varghese N."/>
            <person name="Submissions S."/>
        </authorList>
    </citation>
    <scope>NUCLEOTIDE SEQUENCE [LARGE SCALE GENOMIC DNA]</scope>
    <source>
        <strain evidence="4">DSM 19945</strain>
    </source>
</reference>
<dbReference type="AlphaFoldDB" id="A0A1N7NW19"/>
<name>A0A1N7NW19_9RHOB</name>
<evidence type="ECO:0000256" key="2">
    <source>
        <dbReference type="SAM" id="SignalP"/>
    </source>
</evidence>
<keyword evidence="2" id="KW-0732">Signal</keyword>
<dbReference type="Proteomes" id="UP000186221">
    <property type="component" value="Unassembled WGS sequence"/>
</dbReference>
<proteinExistence type="predicted"/>